<accession>A0ABU6UUS1</accession>
<feature type="compositionally biased region" description="Basic and acidic residues" evidence="1">
    <location>
        <begin position="207"/>
        <end position="228"/>
    </location>
</feature>
<proteinExistence type="predicted"/>
<dbReference type="InterPro" id="IPR019557">
    <property type="entry name" value="AminoTfrase-like_pln_mobile"/>
</dbReference>
<comment type="caution">
    <text evidence="3">The sequence shown here is derived from an EMBL/GenBank/DDBJ whole genome shotgun (WGS) entry which is preliminary data.</text>
</comment>
<feature type="domain" description="Aminotransferase-like plant mobile" evidence="2">
    <location>
        <begin position="6"/>
        <end position="125"/>
    </location>
</feature>
<evidence type="ECO:0000256" key="1">
    <source>
        <dbReference type="SAM" id="MobiDB-lite"/>
    </source>
</evidence>
<evidence type="ECO:0000313" key="3">
    <source>
        <dbReference type="EMBL" id="MED6165061.1"/>
    </source>
</evidence>
<evidence type="ECO:0000313" key="4">
    <source>
        <dbReference type="Proteomes" id="UP001341840"/>
    </source>
</evidence>
<feature type="compositionally biased region" description="Low complexity" evidence="1">
    <location>
        <begin position="254"/>
        <end position="263"/>
    </location>
</feature>
<name>A0ABU6UUS1_9FABA</name>
<keyword evidence="4" id="KW-1185">Reference proteome</keyword>
<organism evidence="3 4">
    <name type="scientific">Stylosanthes scabra</name>
    <dbReference type="NCBI Taxonomy" id="79078"/>
    <lineage>
        <taxon>Eukaryota</taxon>
        <taxon>Viridiplantae</taxon>
        <taxon>Streptophyta</taxon>
        <taxon>Embryophyta</taxon>
        <taxon>Tracheophyta</taxon>
        <taxon>Spermatophyta</taxon>
        <taxon>Magnoliopsida</taxon>
        <taxon>eudicotyledons</taxon>
        <taxon>Gunneridae</taxon>
        <taxon>Pentapetalae</taxon>
        <taxon>rosids</taxon>
        <taxon>fabids</taxon>
        <taxon>Fabales</taxon>
        <taxon>Fabaceae</taxon>
        <taxon>Papilionoideae</taxon>
        <taxon>50 kb inversion clade</taxon>
        <taxon>dalbergioids sensu lato</taxon>
        <taxon>Dalbergieae</taxon>
        <taxon>Pterocarpus clade</taxon>
        <taxon>Stylosanthes</taxon>
    </lineage>
</organism>
<dbReference type="EMBL" id="JASCZI010123071">
    <property type="protein sequence ID" value="MED6165061.1"/>
    <property type="molecule type" value="Genomic_DNA"/>
</dbReference>
<dbReference type="Pfam" id="PF10536">
    <property type="entry name" value="PMD"/>
    <property type="match status" value="1"/>
</dbReference>
<feature type="region of interest" description="Disordered" evidence="1">
    <location>
        <begin position="356"/>
        <end position="387"/>
    </location>
</feature>
<dbReference type="Proteomes" id="UP001341840">
    <property type="component" value="Unassembled WGS sequence"/>
</dbReference>
<protein>
    <recommendedName>
        <fullName evidence="2">Aminotransferase-like plant mobile domain-containing protein</fullName>
    </recommendedName>
</protein>
<feature type="region of interest" description="Disordered" evidence="1">
    <location>
        <begin position="156"/>
        <end position="279"/>
    </location>
</feature>
<reference evidence="3 4" key="1">
    <citation type="journal article" date="2023" name="Plants (Basel)">
        <title>Bridging the Gap: Combining Genomics and Transcriptomics Approaches to Understand Stylosanthes scabra, an Orphan Legume from the Brazilian Caatinga.</title>
        <authorList>
            <person name="Ferreira-Neto J.R.C."/>
            <person name="da Silva M.D."/>
            <person name="Binneck E."/>
            <person name="de Melo N.F."/>
            <person name="da Silva R.H."/>
            <person name="de Melo A.L.T.M."/>
            <person name="Pandolfi V."/>
            <person name="Bustamante F.O."/>
            <person name="Brasileiro-Vidal A.C."/>
            <person name="Benko-Iseppon A.M."/>
        </authorList>
    </citation>
    <scope>NUCLEOTIDE SEQUENCE [LARGE SCALE GENOMIC DNA]</scope>
    <source>
        <tissue evidence="3">Leaves</tissue>
    </source>
</reference>
<evidence type="ECO:0000259" key="2">
    <source>
        <dbReference type="Pfam" id="PF10536"/>
    </source>
</evidence>
<sequence>MYFRLQFRWIPYDVHELQAIVPDWIRSHLEIYTWRSAVPVVCFNMVHMHHVDRVLRQYGGEQLVPMAPVDLTRLMTSTGRGEDRWWPGTLRSWYDGWRGRGSQQVLISIHPCRDFRGTQEYFTWYVAAVGVGRFLSQGRRLDDSRWMFAPPDLPFTTTHPRDDLAMPEEAPARRRRATAVGTGRRPPANAEPHRPPANARDRRRRERMGVRIGGEKAREEADLFARYEDEGDDGDQLHISPARSQRGDPDIIGSSSMMPPMHTSHPDGSGAPHTSPPAASPGPFFHATLDEGTLQEVFAMIRAPDTVVVSQAASYRAGRDQRLDPSSSAFVPSPLPFQGMGYAVTDFATSPAQYGTPPAYYDFLSGPNPTPQQDDTAAREPSPPPRP</sequence>
<gene>
    <name evidence="3" type="ORF">PIB30_096041</name>
</gene>